<evidence type="ECO:0000256" key="1">
    <source>
        <dbReference type="ARBA" id="ARBA00004651"/>
    </source>
</evidence>
<evidence type="ECO:0000313" key="13">
    <source>
        <dbReference type="EMBL" id="MCB5408454.1"/>
    </source>
</evidence>
<accession>A0ABS8CGG0</accession>
<evidence type="ECO:0000256" key="10">
    <source>
        <dbReference type="ARBA" id="ARBA00023136"/>
    </source>
</evidence>
<comment type="similarity">
    <text evidence="2 11">Belongs to the ABC-2 integral membrane protein family.</text>
</comment>
<name>A0ABS8CGG0_9RHOB</name>
<dbReference type="PANTHER" id="PTHR30413">
    <property type="entry name" value="INNER MEMBRANE TRANSPORT PERMEASE"/>
    <property type="match status" value="1"/>
</dbReference>
<feature type="transmembrane region" description="Helical" evidence="11">
    <location>
        <begin position="37"/>
        <end position="60"/>
    </location>
</feature>
<keyword evidence="8 11" id="KW-1133">Transmembrane helix</keyword>
<sequence length="264" mass="29321">MNRPLSGLKPASFPALRSIGALMLREMVATYGRNPGGYVWAVLEPIGTIAIFALGFSLFIHKPPLGSDFLLFFATGFLPFSMYLSISTKVQLALRYSLPLLNYPRVVWIDAVIARLALAVITDLTVMFIVLSTLIWLGRDQMLLDFAPMLTGLGMIVIGATGIGLINGLLAGLVPIWPTLWNIINRPIFLASGVLFLFDSMPSVAQDFLWWNPLLQAISEFRSGFYSGYDPDFISLPYVFGVTMVLLTMGLLVMRKWHKIALER</sequence>
<dbReference type="Proteomes" id="UP001198571">
    <property type="component" value="Unassembled WGS sequence"/>
</dbReference>
<protein>
    <recommendedName>
        <fullName evidence="11">Transport permease protein</fullName>
    </recommendedName>
</protein>
<evidence type="ECO:0000256" key="11">
    <source>
        <dbReference type="RuleBase" id="RU361157"/>
    </source>
</evidence>
<dbReference type="InterPro" id="IPR047817">
    <property type="entry name" value="ABC2_TM_bact-type"/>
</dbReference>
<keyword evidence="10 11" id="KW-0472">Membrane</keyword>
<evidence type="ECO:0000256" key="2">
    <source>
        <dbReference type="ARBA" id="ARBA00007783"/>
    </source>
</evidence>
<dbReference type="InterPro" id="IPR013525">
    <property type="entry name" value="ABC2_TM"/>
</dbReference>
<evidence type="ECO:0000256" key="3">
    <source>
        <dbReference type="ARBA" id="ARBA00022448"/>
    </source>
</evidence>
<organism evidence="13 14">
    <name type="scientific">Pseudogemmobacter faecipullorum</name>
    <dbReference type="NCBI Taxonomy" id="2755041"/>
    <lineage>
        <taxon>Bacteria</taxon>
        <taxon>Pseudomonadati</taxon>
        <taxon>Pseudomonadota</taxon>
        <taxon>Alphaproteobacteria</taxon>
        <taxon>Rhodobacterales</taxon>
        <taxon>Paracoccaceae</taxon>
        <taxon>Pseudogemmobacter</taxon>
    </lineage>
</organism>
<keyword evidence="14" id="KW-1185">Reference proteome</keyword>
<comment type="subcellular location">
    <subcellularLocation>
        <location evidence="11">Cell inner membrane</location>
        <topology evidence="11">Multi-pass membrane protein</topology>
    </subcellularLocation>
    <subcellularLocation>
        <location evidence="1">Cell membrane</location>
        <topology evidence="1">Multi-pass membrane protein</topology>
    </subcellularLocation>
</comment>
<dbReference type="PRINTS" id="PR00164">
    <property type="entry name" value="ABC2TRNSPORT"/>
</dbReference>
<reference evidence="13 14" key="1">
    <citation type="submission" date="2020-07" db="EMBL/GenBank/DDBJ databases">
        <title>Pseudogemmobacter sp. nov., isolated from poultry manure in Taiwan.</title>
        <authorList>
            <person name="Lin S.-Y."/>
            <person name="Tang Y.-S."/>
            <person name="Young C.-C."/>
        </authorList>
    </citation>
    <scope>NUCLEOTIDE SEQUENCE [LARGE SCALE GENOMIC DNA]</scope>
    <source>
        <strain evidence="13 14">CC-YST710</strain>
    </source>
</reference>
<dbReference type="InterPro" id="IPR000412">
    <property type="entry name" value="ABC_2_transport"/>
</dbReference>
<keyword evidence="3 11" id="KW-0813">Transport</keyword>
<evidence type="ECO:0000256" key="5">
    <source>
        <dbReference type="ARBA" id="ARBA00022597"/>
    </source>
</evidence>
<dbReference type="PROSITE" id="PS51012">
    <property type="entry name" value="ABC_TM2"/>
    <property type="match status" value="1"/>
</dbReference>
<evidence type="ECO:0000256" key="4">
    <source>
        <dbReference type="ARBA" id="ARBA00022475"/>
    </source>
</evidence>
<gene>
    <name evidence="13" type="ORF">H0485_00345</name>
</gene>
<keyword evidence="4 11" id="KW-1003">Cell membrane</keyword>
<keyword evidence="7" id="KW-0972">Capsule biogenesis/degradation</keyword>
<evidence type="ECO:0000259" key="12">
    <source>
        <dbReference type="PROSITE" id="PS51012"/>
    </source>
</evidence>
<feature type="transmembrane region" description="Helical" evidence="11">
    <location>
        <begin position="106"/>
        <end position="137"/>
    </location>
</feature>
<feature type="transmembrane region" description="Helical" evidence="11">
    <location>
        <begin position="69"/>
        <end position="86"/>
    </location>
</feature>
<proteinExistence type="inferred from homology"/>
<keyword evidence="5" id="KW-0762">Sugar transport</keyword>
<dbReference type="EMBL" id="JACDXX010000001">
    <property type="protein sequence ID" value="MCB5408454.1"/>
    <property type="molecule type" value="Genomic_DNA"/>
</dbReference>
<feature type="domain" description="ABC transmembrane type-2" evidence="12">
    <location>
        <begin position="36"/>
        <end position="257"/>
    </location>
</feature>
<keyword evidence="6 11" id="KW-0812">Transmembrane</keyword>
<evidence type="ECO:0000256" key="9">
    <source>
        <dbReference type="ARBA" id="ARBA00023047"/>
    </source>
</evidence>
<keyword evidence="9" id="KW-0625">Polysaccharide transport</keyword>
<evidence type="ECO:0000313" key="14">
    <source>
        <dbReference type="Proteomes" id="UP001198571"/>
    </source>
</evidence>
<comment type="caution">
    <text evidence="13">The sequence shown here is derived from an EMBL/GenBank/DDBJ whole genome shotgun (WGS) entry which is preliminary data.</text>
</comment>
<evidence type="ECO:0000256" key="6">
    <source>
        <dbReference type="ARBA" id="ARBA00022692"/>
    </source>
</evidence>
<feature type="transmembrane region" description="Helical" evidence="11">
    <location>
        <begin position="235"/>
        <end position="254"/>
    </location>
</feature>
<evidence type="ECO:0000256" key="7">
    <source>
        <dbReference type="ARBA" id="ARBA00022903"/>
    </source>
</evidence>
<comment type="caution">
    <text evidence="11">Lacks conserved residue(s) required for the propagation of feature annotation.</text>
</comment>
<dbReference type="Pfam" id="PF01061">
    <property type="entry name" value="ABC2_membrane"/>
    <property type="match status" value="1"/>
</dbReference>
<feature type="transmembrane region" description="Helical" evidence="11">
    <location>
        <begin position="149"/>
        <end position="174"/>
    </location>
</feature>
<dbReference type="PANTHER" id="PTHR30413:SF10">
    <property type="entry name" value="CAPSULE POLYSACCHARIDE EXPORT INNER-MEMBRANE PROTEIN CTRC"/>
    <property type="match status" value="1"/>
</dbReference>
<evidence type="ECO:0000256" key="8">
    <source>
        <dbReference type="ARBA" id="ARBA00022989"/>
    </source>
</evidence>